<name>A0A1D3UE87_TANFO</name>
<dbReference type="Proteomes" id="UP000219259">
    <property type="component" value="Unassembled WGS sequence"/>
</dbReference>
<dbReference type="EMBL" id="NSLJ01000014">
    <property type="protein sequence ID" value="PDP43770.1"/>
    <property type="molecule type" value="Genomic_DNA"/>
</dbReference>
<evidence type="ECO:0000256" key="1">
    <source>
        <dbReference type="SAM" id="MobiDB-lite"/>
    </source>
</evidence>
<dbReference type="Proteomes" id="UP000182057">
    <property type="component" value="Unassembled WGS sequence"/>
</dbReference>
<organism evidence="3 4">
    <name type="scientific">Tannerella forsythia</name>
    <name type="common">Bacteroides forsythus</name>
    <dbReference type="NCBI Taxonomy" id="28112"/>
    <lineage>
        <taxon>Bacteria</taxon>
        <taxon>Pseudomonadati</taxon>
        <taxon>Bacteroidota</taxon>
        <taxon>Bacteroidia</taxon>
        <taxon>Bacteroidales</taxon>
        <taxon>Tannerellaceae</taxon>
        <taxon>Tannerella</taxon>
    </lineage>
</organism>
<feature type="compositionally biased region" description="Basic and acidic residues" evidence="1">
    <location>
        <begin position="13"/>
        <end position="25"/>
    </location>
</feature>
<protein>
    <submittedName>
        <fullName evidence="3">Uncharacterized protein</fullName>
    </submittedName>
</protein>
<evidence type="ECO:0000313" key="5">
    <source>
        <dbReference type="Proteomes" id="UP000219259"/>
    </source>
</evidence>
<evidence type="ECO:0000313" key="2">
    <source>
        <dbReference type="EMBL" id="PDP43770.1"/>
    </source>
</evidence>
<evidence type="ECO:0000313" key="3">
    <source>
        <dbReference type="EMBL" id="SCQ18474.1"/>
    </source>
</evidence>
<dbReference type="OrthoDB" id="9908732at2"/>
<dbReference type="EMBL" id="FMMM01000016">
    <property type="protein sequence ID" value="SCQ18474.1"/>
    <property type="molecule type" value="Genomic_DNA"/>
</dbReference>
<dbReference type="RefSeq" id="WP_041590580.1">
    <property type="nucleotide sequence ID" value="NZ_FMMM01000016.1"/>
</dbReference>
<reference evidence="2 5" key="2">
    <citation type="submission" date="2017-09" db="EMBL/GenBank/DDBJ databases">
        <title>Phase variable restriction modification systems are present in the genome sequences of periodontal pathogens Prevotella intermedia, Tannerella forsythia and Porphyromonas gingivalis.</title>
        <authorList>
            <person name="Haigh R.D."/>
            <person name="Crawford L."/>
            <person name="Ralph J."/>
            <person name="Wanford J."/>
            <person name="Vartoukian S.R."/>
            <person name="Hijazib K."/>
            <person name="Wade W."/>
            <person name="Oggioni M.R."/>
        </authorList>
    </citation>
    <scope>NUCLEOTIDE SEQUENCE [LARGE SCALE GENOMIC DNA]</scope>
    <source>
        <strain evidence="2 5">WW11663</strain>
    </source>
</reference>
<evidence type="ECO:0000313" key="4">
    <source>
        <dbReference type="Proteomes" id="UP000182057"/>
    </source>
</evidence>
<reference evidence="3 4" key="1">
    <citation type="submission" date="2016-09" db="EMBL/GenBank/DDBJ databases">
        <authorList>
            <person name="Capua I."/>
            <person name="De Benedictis P."/>
            <person name="Joannis T."/>
            <person name="Lombin L.H."/>
            <person name="Cattoli G."/>
        </authorList>
    </citation>
    <scope>NUCLEOTIDE SEQUENCE [LARGE SCALE GENOMIC DNA]</scope>
    <source>
        <strain evidence="3 4">UB20</strain>
    </source>
</reference>
<proteinExistence type="predicted"/>
<dbReference type="AlphaFoldDB" id="A0A1D3UE87"/>
<sequence length="61" mass="7098">MPMKMITPYVANENRDMKVKERKGENSGPRQSTLEWIRQFARVYAYEPQLGTDSLGSFVMN</sequence>
<gene>
    <name evidence="2" type="ORF">CLI86_06670</name>
    <name evidence="3" type="ORF">TFUB20_00372</name>
</gene>
<feature type="region of interest" description="Disordered" evidence="1">
    <location>
        <begin position="12"/>
        <end position="31"/>
    </location>
</feature>
<accession>A0A1D3UE87</accession>